<evidence type="ECO:0000313" key="2">
    <source>
        <dbReference type="EMBL" id="MFC4909203.1"/>
    </source>
</evidence>
<keyword evidence="3" id="KW-1185">Reference proteome</keyword>
<evidence type="ECO:0000256" key="1">
    <source>
        <dbReference type="SAM" id="MobiDB-lite"/>
    </source>
</evidence>
<dbReference type="EMBL" id="JBHSIT010000005">
    <property type="protein sequence ID" value="MFC4909203.1"/>
    <property type="molecule type" value="Genomic_DNA"/>
</dbReference>
<feature type="region of interest" description="Disordered" evidence="1">
    <location>
        <begin position="22"/>
        <end position="41"/>
    </location>
</feature>
<sequence length="149" mass="16521">MPCTELVTQSTDLEPLRKNSVISASEISASGPSREQEERDGSQCVEVITLGDEPCHDMERRVSMTLPSEDRFRLLTRLVWEMRAVPASTVLVFPYYAEPVLFVPCRDGHSEPVLAVVRDGCWGLVWRGRALEGATLHRVARLIAAEAAA</sequence>
<gene>
    <name evidence="2" type="ORF">ACFPCY_17915</name>
</gene>
<accession>A0ABV9U0Z6</accession>
<evidence type="ECO:0000313" key="3">
    <source>
        <dbReference type="Proteomes" id="UP001595872"/>
    </source>
</evidence>
<proteinExistence type="predicted"/>
<reference evidence="3" key="1">
    <citation type="journal article" date="2019" name="Int. J. Syst. Evol. Microbiol.">
        <title>The Global Catalogue of Microorganisms (GCM) 10K type strain sequencing project: providing services to taxonomists for standard genome sequencing and annotation.</title>
        <authorList>
            <consortium name="The Broad Institute Genomics Platform"/>
            <consortium name="The Broad Institute Genome Sequencing Center for Infectious Disease"/>
            <person name="Wu L."/>
            <person name="Ma J."/>
        </authorList>
    </citation>
    <scope>NUCLEOTIDE SEQUENCE [LARGE SCALE GENOMIC DNA]</scope>
    <source>
        <strain evidence="3">KLKA75</strain>
    </source>
</reference>
<dbReference type="RefSeq" id="WP_378256538.1">
    <property type="nucleotide sequence ID" value="NZ_JBHSIT010000005.1"/>
</dbReference>
<name>A0ABV9U0Z6_9ACTN</name>
<dbReference type="Proteomes" id="UP001595872">
    <property type="component" value="Unassembled WGS sequence"/>
</dbReference>
<organism evidence="2 3">
    <name type="scientific">Actinomadura gamaensis</name>
    <dbReference type="NCBI Taxonomy" id="1763541"/>
    <lineage>
        <taxon>Bacteria</taxon>
        <taxon>Bacillati</taxon>
        <taxon>Actinomycetota</taxon>
        <taxon>Actinomycetes</taxon>
        <taxon>Streptosporangiales</taxon>
        <taxon>Thermomonosporaceae</taxon>
        <taxon>Actinomadura</taxon>
    </lineage>
</organism>
<feature type="compositionally biased region" description="Polar residues" evidence="1">
    <location>
        <begin position="22"/>
        <end position="33"/>
    </location>
</feature>
<comment type="caution">
    <text evidence="2">The sequence shown here is derived from an EMBL/GenBank/DDBJ whole genome shotgun (WGS) entry which is preliminary data.</text>
</comment>
<protein>
    <submittedName>
        <fullName evidence="2">Uncharacterized protein</fullName>
    </submittedName>
</protein>